<dbReference type="KEGG" id="mpd:MCP_2334"/>
<keyword evidence="1" id="KW-0813">Transport</keyword>
<dbReference type="GeneID" id="8682132"/>
<dbReference type="InParanoid" id="D1Z134"/>
<dbReference type="GO" id="GO:0022857">
    <property type="term" value="F:transmembrane transporter activity"/>
    <property type="evidence" value="ECO:0007669"/>
    <property type="project" value="TreeGrafter"/>
</dbReference>
<dbReference type="InterPro" id="IPR027417">
    <property type="entry name" value="P-loop_NTPase"/>
</dbReference>
<dbReference type="Gene3D" id="3.40.50.300">
    <property type="entry name" value="P-loop containing nucleotide triphosphate hydrolases"/>
    <property type="match status" value="1"/>
</dbReference>
<evidence type="ECO:0000256" key="1">
    <source>
        <dbReference type="ARBA" id="ARBA00022448"/>
    </source>
</evidence>
<reference evidence="6" key="3">
    <citation type="journal article" date="2011" name="PLoS ONE">
        <title>Genome sequence of a mesophilic hydrogenotrophic methanogen Methanocella paludicola, the first cultivated representative of the order Methanocellales.</title>
        <authorList>
            <person name="Sakai S."/>
            <person name="Takaki Y."/>
            <person name="Shimamura S."/>
            <person name="Sekine M."/>
            <person name="Tajima T."/>
            <person name="Kosugi H."/>
            <person name="Ichikawa N."/>
            <person name="Tasumi E."/>
            <person name="Hiraki A.T."/>
            <person name="Shimizu A."/>
            <person name="Kato Y."/>
            <person name="Nishiko R."/>
            <person name="Mori K."/>
            <person name="Fujita N."/>
            <person name="Imachi H."/>
            <person name="Takai K."/>
        </authorList>
    </citation>
    <scope>NUCLEOTIDE SEQUENCE [LARGE SCALE GENOMIC DNA]</scope>
    <source>
        <strain evidence="6">DSM 17711 / JCM 13418 / NBRC 101707 / SANAE</strain>
    </source>
</reference>
<dbReference type="Proteomes" id="UP000001882">
    <property type="component" value="Chromosome"/>
</dbReference>
<dbReference type="InterPro" id="IPR017871">
    <property type="entry name" value="ABC_transporter-like_CS"/>
</dbReference>
<dbReference type="InterPro" id="IPR003439">
    <property type="entry name" value="ABC_transporter-like_ATP-bd"/>
</dbReference>
<dbReference type="SMART" id="SM00382">
    <property type="entry name" value="AAA"/>
    <property type="match status" value="1"/>
</dbReference>
<dbReference type="GO" id="GO:0005524">
    <property type="term" value="F:ATP binding"/>
    <property type="evidence" value="ECO:0007669"/>
    <property type="project" value="UniProtKB-KW"/>
</dbReference>
<reference evidence="5 6" key="1">
    <citation type="journal article" date="2007" name="Appl. Environ. Microbiol.">
        <title>Isolation of key methanogens for global methane emission from rice paddy fields: a novel isolate affiliated with the clone cluster rice cluster I.</title>
        <authorList>
            <person name="Sakai S."/>
            <person name="Imachi H."/>
            <person name="Sekiguchi Y."/>
            <person name="Ohashi A."/>
            <person name="Harada H."/>
            <person name="Kamagata Y."/>
        </authorList>
    </citation>
    <scope>NUCLEOTIDE SEQUENCE [LARGE SCALE GENOMIC DNA]</scope>
    <source>
        <strain evidence="6">DSM 17711 / JCM 13418 / NBRC 101707 / SANAE</strain>
    </source>
</reference>
<dbReference type="SMR" id="D1Z134"/>
<dbReference type="PROSITE" id="PS00211">
    <property type="entry name" value="ABC_TRANSPORTER_1"/>
    <property type="match status" value="1"/>
</dbReference>
<dbReference type="GO" id="GO:0005886">
    <property type="term" value="C:plasma membrane"/>
    <property type="evidence" value="ECO:0007669"/>
    <property type="project" value="TreeGrafter"/>
</dbReference>
<dbReference type="OrthoDB" id="31298at2157"/>
<dbReference type="FunFam" id="3.40.50.300:FF:000032">
    <property type="entry name" value="Export ABC transporter ATP-binding protein"/>
    <property type="match status" value="1"/>
</dbReference>
<name>D1Z134_METPS</name>
<reference evidence="5 6" key="2">
    <citation type="journal article" date="2008" name="Int. J. Syst. Evol. Microbiol.">
        <title>Methanocella paludicola gen. nov., sp. nov., a methane-producing archaeon, the first isolate of the lineage 'Rice Cluster I', and proposal of the new archaeal order Methanocellales ord. nov.</title>
        <authorList>
            <person name="Sakai S."/>
            <person name="Imachi H."/>
            <person name="Hanada S."/>
            <person name="Ohashi A."/>
            <person name="Harada H."/>
            <person name="Kamagata Y."/>
        </authorList>
    </citation>
    <scope>NUCLEOTIDE SEQUENCE [LARGE SCALE GENOMIC DNA]</scope>
    <source>
        <strain evidence="6">DSM 17711 / JCM 13418 / NBRC 101707 / SANAE</strain>
    </source>
</reference>
<evidence type="ECO:0000313" key="6">
    <source>
        <dbReference type="Proteomes" id="UP000001882"/>
    </source>
</evidence>
<dbReference type="STRING" id="304371.MCP_2334"/>
<dbReference type="PANTHER" id="PTHR24220:SF86">
    <property type="entry name" value="ABC TRANSPORTER ABCH.1"/>
    <property type="match status" value="1"/>
</dbReference>
<dbReference type="CDD" id="cd03255">
    <property type="entry name" value="ABC_MJ0796_LolCDE_FtsE"/>
    <property type="match status" value="1"/>
</dbReference>
<dbReference type="Pfam" id="PF00005">
    <property type="entry name" value="ABC_tran"/>
    <property type="match status" value="1"/>
</dbReference>
<dbReference type="InterPro" id="IPR017911">
    <property type="entry name" value="MacB-like_ATP-bd"/>
</dbReference>
<proteinExistence type="predicted"/>
<keyword evidence="3" id="KW-0067">ATP-binding</keyword>
<dbReference type="GO" id="GO:0016887">
    <property type="term" value="F:ATP hydrolysis activity"/>
    <property type="evidence" value="ECO:0007669"/>
    <property type="project" value="InterPro"/>
</dbReference>
<accession>D1Z134</accession>
<keyword evidence="6" id="KW-1185">Reference proteome</keyword>
<dbReference type="EMBL" id="AP011532">
    <property type="protein sequence ID" value="BAI62406.1"/>
    <property type="molecule type" value="Genomic_DNA"/>
</dbReference>
<evidence type="ECO:0000256" key="2">
    <source>
        <dbReference type="ARBA" id="ARBA00022741"/>
    </source>
</evidence>
<evidence type="ECO:0000259" key="4">
    <source>
        <dbReference type="PROSITE" id="PS50893"/>
    </source>
</evidence>
<dbReference type="eggNOG" id="arCOG00922">
    <property type="taxonomic scope" value="Archaea"/>
</dbReference>
<organism evidence="5 6">
    <name type="scientific">Methanocella paludicola (strain DSM 17711 / JCM 13418 / NBRC 101707 / SANAE)</name>
    <dbReference type="NCBI Taxonomy" id="304371"/>
    <lineage>
        <taxon>Archaea</taxon>
        <taxon>Methanobacteriati</taxon>
        <taxon>Methanobacteriota</taxon>
        <taxon>Stenosarchaea group</taxon>
        <taxon>Methanomicrobia</taxon>
        <taxon>Methanocellales</taxon>
        <taxon>Methanocellaceae</taxon>
        <taxon>Methanocella</taxon>
    </lineage>
</organism>
<dbReference type="GO" id="GO:0098796">
    <property type="term" value="C:membrane protein complex"/>
    <property type="evidence" value="ECO:0007669"/>
    <property type="project" value="UniProtKB-ARBA"/>
</dbReference>
<protein>
    <submittedName>
        <fullName evidence="5">ABC transporter ATP binding protein</fullName>
    </submittedName>
</protein>
<feature type="domain" description="ABC transporter" evidence="4">
    <location>
        <begin position="6"/>
        <end position="224"/>
    </location>
</feature>
<keyword evidence="2" id="KW-0547">Nucleotide-binding</keyword>
<dbReference type="InterPro" id="IPR015854">
    <property type="entry name" value="ABC_transpr_LolD-like"/>
</dbReference>
<dbReference type="PANTHER" id="PTHR24220">
    <property type="entry name" value="IMPORT ATP-BINDING PROTEIN"/>
    <property type="match status" value="1"/>
</dbReference>
<dbReference type="RefSeq" id="WP_012901080.1">
    <property type="nucleotide sequence ID" value="NC_013665.1"/>
</dbReference>
<dbReference type="PROSITE" id="PS50893">
    <property type="entry name" value="ABC_TRANSPORTER_2"/>
    <property type="match status" value="1"/>
</dbReference>
<dbReference type="AlphaFoldDB" id="D1Z134"/>
<gene>
    <name evidence="5" type="ordered locus">MCP_2334</name>
</gene>
<evidence type="ECO:0000313" key="5">
    <source>
        <dbReference type="EMBL" id="BAI62406.1"/>
    </source>
</evidence>
<dbReference type="SUPFAM" id="SSF52540">
    <property type="entry name" value="P-loop containing nucleoside triphosphate hydrolases"/>
    <property type="match status" value="1"/>
</dbReference>
<evidence type="ECO:0000256" key="3">
    <source>
        <dbReference type="ARBA" id="ARBA00022840"/>
    </source>
</evidence>
<dbReference type="InterPro" id="IPR003593">
    <property type="entry name" value="AAA+_ATPase"/>
</dbReference>
<sequence>MSDVVLETRDVKKFYKMGSVTVQALRGVDVSLKSGEFVSIIGPSGSGKSTLLNLLGCLDRPTEGSVLLDGTDVSKMGERQLTDMRCKKIGYVFQKFYLLPFLTALENVELQARLAGVKDSRRRAEEALRLVGLDGRMGHMPKEMSGGEQQRVAIARALVKAPKLLLADEPTGNLDTATGSEVMRTLKKLNEQGLTILMVTHNPELAAQTDRIIRVKDGLIDGSLN</sequence>